<dbReference type="eggNOG" id="arCOG09817">
    <property type="taxonomic scope" value="Archaea"/>
</dbReference>
<name>B1YCK0_PYRNV</name>
<dbReference type="RefSeq" id="WP_012349933.1">
    <property type="nucleotide sequence ID" value="NC_010525.1"/>
</dbReference>
<dbReference type="STRING" id="444157.Tneu_0571"/>
<reference evidence="1" key="1">
    <citation type="submission" date="2008-03" db="EMBL/GenBank/DDBJ databases">
        <title>Complete sequence of Thermoproteus neutrophilus V24Sta.</title>
        <authorList>
            <consortium name="US DOE Joint Genome Institute"/>
            <person name="Copeland A."/>
            <person name="Lucas S."/>
            <person name="Lapidus A."/>
            <person name="Glavina del Rio T."/>
            <person name="Dalin E."/>
            <person name="Tice H."/>
            <person name="Bruce D."/>
            <person name="Goodwin L."/>
            <person name="Pitluck S."/>
            <person name="Sims D."/>
            <person name="Brettin T."/>
            <person name="Detter J.C."/>
            <person name="Han C."/>
            <person name="Kuske C.R."/>
            <person name="Schmutz J."/>
            <person name="Larimer F."/>
            <person name="Land M."/>
            <person name="Hauser L."/>
            <person name="Kyrpides N."/>
            <person name="Mikhailova N."/>
            <person name="Biddle J.F."/>
            <person name="Zhang Z."/>
            <person name="Fitz-Gibbon S.T."/>
            <person name="Lowe T.M."/>
            <person name="Saltikov C."/>
            <person name="House C.H."/>
            <person name="Richardson P."/>
        </authorList>
    </citation>
    <scope>NUCLEOTIDE SEQUENCE [LARGE SCALE GENOMIC DNA]</scope>
    <source>
        <strain evidence="1">V24Sta</strain>
    </source>
</reference>
<dbReference type="HOGENOM" id="CLU_1500337_0_0_2"/>
<dbReference type="GeneID" id="6165792"/>
<dbReference type="KEGG" id="tne:Tneu_0571"/>
<gene>
    <name evidence="1" type="ordered locus">Tneu_0571</name>
</gene>
<dbReference type="AlphaFoldDB" id="B1YCK0"/>
<evidence type="ECO:0000313" key="2">
    <source>
        <dbReference type="Proteomes" id="UP000001694"/>
    </source>
</evidence>
<sequence length="179" mass="20080">MLVVLPCEKLAELAARLGCPEAPKHVDDTTKCGRYALYLNYVEEKCAGWSSKAAGEAGEGRMCYVGITLSDLWIEDWGYRSYEAAPYAAEEAEKLLEKVADIANMAVATRAPSVRADTGDLVYRHMLWVWVRRGWETCGKAREIAAYVALKTPQDTYWLYSDSMLHGEEKYGGTLIKLR</sequence>
<accession>B1YCK0</accession>
<dbReference type="Proteomes" id="UP000001694">
    <property type="component" value="Chromosome"/>
</dbReference>
<dbReference type="EMBL" id="CP001014">
    <property type="protein sequence ID" value="ACB39513.1"/>
    <property type="molecule type" value="Genomic_DNA"/>
</dbReference>
<dbReference type="OrthoDB" id="30401at2157"/>
<keyword evidence="2" id="KW-1185">Reference proteome</keyword>
<evidence type="ECO:0000313" key="1">
    <source>
        <dbReference type="EMBL" id="ACB39513.1"/>
    </source>
</evidence>
<proteinExistence type="predicted"/>
<protein>
    <submittedName>
        <fullName evidence="1">Uncharacterized protein</fullName>
    </submittedName>
</protein>
<organism evidence="1 2">
    <name type="scientific">Pyrobaculum neutrophilum (strain DSM 2338 / JCM 9278 / NBRC 100436 / V24Sta)</name>
    <name type="common">Thermoproteus neutrophilus</name>
    <dbReference type="NCBI Taxonomy" id="444157"/>
    <lineage>
        <taxon>Archaea</taxon>
        <taxon>Thermoproteota</taxon>
        <taxon>Thermoprotei</taxon>
        <taxon>Thermoproteales</taxon>
        <taxon>Thermoproteaceae</taxon>
        <taxon>Pyrobaculum</taxon>
    </lineage>
</organism>